<keyword evidence="7" id="KW-0732">Signal</keyword>
<feature type="domain" description="Peptidase M16 C-terminal" evidence="9">
    <location>
        <begin position="218"/>
        <end position="394"/>
    </location>
</feature>
<reference evidence="10 11" key="1">
    <citation type="submission" date="2018-08" db="EMBL/GenBank/DDBJ databases">
        <title>Henriciella mobilis sp. nov., isolated from seawater.</title>
        <authorList>
            <person name="Cheng H."/>
            <person name="Wu Y.-H."/>
            <person name="Xu X.-W."/>
            <person name="Guo L.-L."/>
        </authorList>
    </citation>
    <scope>NUCLEOTIDE SEQUENCE [LARGE SCALE GENOMIC DNA]</scope>
    <source>
        <strain evidence="10 11">CCUG67844</strain>
    </source>
</reference>
<dbReference type="PANTHER" id="PTHR43690">
    <property type="entry name" value="NARDILYSIN"/>
    <property type="match status" value="1"/>
</dbReference>
<keyword evidence="3" id="KW-0378">Hydrolase</keyword>
<evidence type="ECO:0000256" key="2">
    <source>
        <dbReference type="ARBA" id="ARBA00022670"/>
    </source>
</evidence>
<dbReference type="InterPro" id="IPR011249">
    <property type="entry name" value="Metalloenz_LuxS/M16"/>
</dbReference>
<comment type="similarity">
    <text evidence="1">Belongs to the peptidase M16 family.</text>
</comment>
<feature type="signal peptide" evidence="7">
    <location>
        <begin position="1"/>
        <end position="23"/>
    </location>
</feature>
<dbReference type="Pfam" id="PF00675">
    <property type="entry name" value="Peptidase_M16"/>
    <property type="match status" value="2"/>
</dbReference>
<dbReference type="PANTHER" id="PTHR43690:SF35">
    <property type="entry name" value="NON-CATALYTIC MEMBER OF PEPTIDASE SUBFAMILY M16B-RELATED"/>
    <property type="match status" value="1"/>
</dbReference>
<dbReference type="EMBL" id="QWGA01000007">
    <property type="protein sequence ID" value="RIJ28779.1"/>
    <property type="molecule type" value="Genomic_DNA"/>
</dbReference>
<feature type="domain" description="Peptidase M16 N-terminal" evidence="8">
    <location>
        <begin position="61"/>
        <end position="194"/>
    </location>
</feature>
<protein>
    <submittedName>
        <fullName evidence="10">Insulinase family protein</fullName>
    </submittedName>
</protein>
<evidence type="ECO:0000256" key="3">
    <source>
        <dbReference type="ARBA" id="ARBA00022801"/>
    </source>
</evidence>
<gene>
    <name evidence="10" type="ORF">D1222_10380</name>
</gene>
<feature type="region of interest" description="Disordered" evidence="6">
    <location>
        <begin position="487"/>
        <end position="511"/>
    </location>
</feature>
<feature type="chain" id="PRO_5017306891" evidence="7">
    <location>
        <begin position="24"/>
        <end position="964"/>
    </location>
</feature>
<evidence type="ECO:0000256" key="5">
    <source>
        <dbReference type="ARBA" id="ARBA00023049"/>
    </source>
</evidence>
<proteinExistence type="inferred from homology"/>
<evidence type="ECO:0000313" key="10">
    <source>
        <dbReference type="EMBL" id="RIJ28779.1"/>
    </source>
</evidence>
<name>A0A399RGG6_9PROT</name>
<dbReference type="InterPro" id="IPR050626">
    <property type="entry name" value="Peptidase_M16"/>
</dbReference>
<evidence type="ECO:0000259" key="9">
    <source>
        <dbReference type="Pfam" id="PF05193"/>
    </source>
</evidence>
<evidence type="ECO:0000256" key="6">
    <source>
        <dbReference type="SAM" id="MobiDB-lite"/>
    </source>
</evidence>
<keyword evidence="2" id="KW-0645">Protease</keyword>
<dbReference type="OrthoDB" id="9811314at2"/>
<keyword evidence="5" id="KW-0482">Metalloprotease</keyword>
<feature type="domain" description="Peptidase M16 N-terminal" evidence="8">
    <location>
        <begin position="544"/>
        <end position="661"/>
    </location>
</feature>
<evidence type="ECO:0000313" key="11">
    <source>
        <dbReference type="Proteomes" id="UP000265845"/>
    </source>
</evidence>
<dbReference type="RefSeq" id="WP_119454201.1">
    <property type="nucleotide sequence ID" value="NZ_QWGA01000007.1"/>
</dbReference>
<sequence>MKLRACTALATILTLAIAPATVAAQQAGPAEAQTSVAEEVAAAPEFEIEFEKFTLENGLEVILQVDRSDPIVAFSTVVHVGSNRERPGRTGFAHFFEHMAFNDSENVPRGWNRKAIPDWGGSRNGGTWSDGTIYYEVVPKDAVDKILWIDSDRLGYMINTVTEAALEREKQVVKNEKRERVDNQPYGYTQEVIRKALYPEGHPYSWTVIGQLPDLQAATLDDLKEFYTEYYGAGNATLAIVGDIDIEEMKQKVQRWFGEIRRGPDVEPLTPMPVSLEETKSFWFEDNFATLPELRLTFPTVASYDEDEQSLNVLARLIAGTKNSPLYREIVEEQALAPDVSAYNNSMELAGEFVFRVRAKSGTDLDAVKTALDTALTDFEENGVNELDLQRIKAEQETILYNELSTVLGKANQLATDNEFAGDPANSIRTAELLRAVTAEDVMRVYETYIKDKPSIITSFVPQGETALALEGAEQAEVWIEDVRSDVASEEVSQGEEADYEKTPSQYDRSEPPFGEVPLIEMPEVWQASLGEGAELFGIENDELPLVTFDIVFDAGSWLDPQDKVGTANLVAEMLNEGTATKTPAELEQAIGLLGSGVSISAGATSVTISATSLARNFEETLALIEEMISSPRWDAEDFEREKSAALTTIRDRQANPQYIAAGAFAQLIYGANHPQGRFSIGTEESVSAIELDDLKSYFDQMLASDVRMHIAGDVWQARAEAAFAGVADLLSNEDIARPEYQVAEQDDEGKVYFIDVPGSKQSVLNIGKLIVPTTDPDYKPIDFANEKLGGGISGDLAQVLRIEKGYTYGAYSYLSDGTEPQTFRIGTSVRANATGASLDVIREMLQDYGPSFDNDAVELTRQKVVKANTRAFESLNAKLGILHEISEYDRPVDFVEQEQQALLSMPLEEYQRVISEYLAEPQMTWVIVGDGETQLEPVAEFAGGDVNVLDIHGQPVEQAAADE</sequence>
<evidence type="ECO:0000256" key="7">
    <source>
        <dbReference type="SAM" id="SignalP"/>
    </source>
</evidence>
<evidence type="ECO:0000256" key="1">
    <source>
        <dbReference type="ARBA" id="ARBA00007261"/>
    </source>
</evidence>
<dbReference type="AlphaFoldDB" id="A0A399RGG6"/>
<feature type="domain" description="Peptidase M16 C-terminal" evidence="9">
    <location>
        <begin position="690"/>
        <end position="860"/>
    </location>
</feature>
<dbReference type="GO" id="GO:0006508">
    <property type="term" value="P:proteolysis"/>
    <property type="evidence" value="ECO:0007669"/>
    <property type="project" value="UniProtKB-KW"/>
</dbReference>
<dbReference type="Proteomes" id="UP000265845">
    <property type="component" value="Unassembled WGS sequence"/>
</dbReference>
<organism evidence="10 11">
    <name type="scientific">Henriciella algicola</name>
    <dbReference type="NCBI Taxonomy" id="1608422"/>
    <lineage>
        <taxon>Bacteria</taxon>
        <taxon>Pseudomonadati</taxon>
        <taxon>Pseudomonadota</taxon>
        <taxon>Alphaproteobacteria</taxon>
        <taxon>Hyphomonadales</taxon>
        <taxon>Hyphomonadaceae</taxon>
        <taxon>Henriciella</taxon>
    </lineage>
</organism>
<dbReference type="SUPFAM" id="SSF63411">
    <property type="entry name" value="LuxS/MPP-like metallohydrolase"/>
    <property type="match status" value="4"/>
</dbReference>
<dbReference type="GO" id="GO:0046872">
    <property type="term" value="F:metal ion binding"/>
    <property type="evidence" value="ECO:0007669"/>
    <property type="project" value="InterPro"/>
</dbReference>
<dbReference type="InterPro" id="IPR007863">
    <property type="entry name" value="Peptidase_M16_C"/>
</dbReference>
<keyword evidence="11" id="KW-1185">Reference proteome</keyword>
<evidence type="ECO:0000256" key="4">
    <source>
        <dbReference type="ARBA" id="ARBA00022833"/>
    </source>
</evidence>
<dbReference type="Gene3D" id="3.30.830.10">
    <property type="entry name" value="Metalloenzyme, LuxS/M16 peptidase-like"/>
    <property type="match status" value="4"/>
</dbReference>
<accession>A0A399RGG6</accession>
<keyword evidence="4" id="KW-0862">Zinc</keyword>
<dbReference type="GO" id="GO:0008237">
    <property type="term" value="F:metallopeptidase activity"/>
    <property type="evidence" value="ECO:0007669"/>
    <property type="project" value="UniProtKB-KW"/>
</dbReference>
<dbReference type="InterPro" id="IPR011765">
    <property type="entry name" value="Pept_M16_N"/>
</dbReference>
<dbReference type="Pfam" id="PF05193">
    <property type="entry name" value="Peptidase_M16_C"/>
    <property type="match status" value="2"/>
</dbReference>
<evidence type="ECO:0000259" key="8">
    <source>
        <dbReference type="Pfam" id="PF00675"/>
    </source>
</evidence>
<comment type="caution">
    <text evidence="10">The sequence shown here is derived from an EMBL/GenBank/DDBJ whole genome shotgun (WGS) entry which is preliminary data.</text>
</comment>